<dbReference type="InterPro" id="IPR016181">
    <property type="entry name" value="Acyl_CoA_acyltransferase"/>
</dbReference>
<evidence type="ECO:0000256" key="6">
    <source>
        <dbReference type="ARBA" id="ARBA00038095"/>
    </source>
</evidence>
<name>A0ABV5ZHP7_9GAMM</name>
<dbReference type="Pfam" id="PF19576">
    <property type="entry name" value="Acyltransf_2"/>
    <property type="match status" value="1"/>
</dbReference>
<dbReference type="EC" id="2.3.2.30" evidence="7"/>
<evidence type="ECO:0000259" key="11">
    <source>
        <dbReference type="SMART" id="SM00563"/>
    </source>
</evidence>
<dbReference type="InterPro" id="IPR052351">
    <property type="entry name" value="Ornithine_N-alpha-AT"/>
</dbReference>
<keyword evidence="2" id="KW-0444">Lipid biosynthesis</keyword>
<keyword evidence="5 12" id="KW-0012">Acyltransferase</keyword>
<evidence type="ECO:0000256" key="3">
    <source>
        <dbReference type="ARBA" id="ARBA00022679"/>
    </source>
</evidence>
<dbReference type="Proteomes" id="UP001589628">
    <property type="component" value="Unassembled WGS sequence"/>
</dbReference>
<dbReference type="RefSeq" id="WP_051527508.1">
    <property type="nucleotide sequence ID" value="NZ_JBHLZN010000005.1"/>
</dbReference>
<evidence type="ECO:0000313" key="13">
    <source>
        <dbReference type="Proteomes" id="UP001589628"/>
    </source>
</evidence>
<dbReference type="EMBL" id="JBHLZN010000005">
    <property type="protein sequence ID" value="MFB9887671.1"/>
    <property type="molecule type" value="Genomic_DNA"/>
</dbReference>
<dbReference type="Pfam" id="PF13444">
    <property type="entry name" value="Acetyltransf_5"/>
    <property type="match status" value="1"/>
</dbReference>
<comment type="catalytic activity">
    <reaction evidence="10">
        <text>a (3R)-hydroxyacyl-[ACP] + L-ornithine = a lyso-ornithine lipid + holo-[ACP] + H(+)</text>
        <dbReference type="Rhea" id="RHEA:20633"/>
        <dbReference type="Rhea" id="RHEA-COMP:9685"/>
        <dbReference type="Rhea" id="RHEA-COMP:9945"/>
        <dbReference type="ChEBI" id="CHEBI:15378"/>
        <dbReference type="ChEBI" id="CHEBI:46911"/>
        <dbReference type="ChEBI" id="CHEBI:64479"/>
        <dbReference type="ChEBI" id="CHEBI:78827"/>
        <dbReference type="ChEBI" id="CHEBI:138482"/>
        <dbReference type="EC" id="2.3.2.30"/>
    </reaction>
    <physiologicalReaction direction="left-to-right" evidence="10">
        <dbReference type="Rhea" id="RHEA:20634"/>
    </physiologicalReaction>
</comment>
<evidence type="ECO:0000256" key="4">
    <source>
        <dbReference type="ARBA" id="ARBA00023098"/>
    </source>
</evidence>
<evidence type="ECO:0000256" key="7">
    <source>
        <dbReference type="ARBA" id="ARBA00039058"/>
    </source>
</evidence>
<comment type="function">
    <text evidence="9">Catalyzes the first step in the biosynthesis of ornithine lipids, which are phosphorus-free membrane lipids. Catalyzes the 3-hydroxyacyl-acyl carrier protein-dependent acylation of ornithine to form lyso-ornithine lipid (LOL).</text>
</comment>
<keyword evidence="13" id="KW-1185">Reference proteome</keyword>
<keyword evidence="3 12" id="KW-0808">Transferase</keyword>
<dbReference type="CDD" id="cd07986">
    <property type="entry name" value="LPLAT_ACT14924-like"/>
    <property type="match status" value="1"/>
</dbReference>
<accession>A0ABV5ZHP7</accession>
<evidence type="ECO:0000256" key="2">
    <source>
        <dbReference type="ARBA" id="ARBA00022516"/>
    </source>
</evidence>
<dbReference type="SUPFAM" id="SSF69593">
    <property type="entry name" value="Glycerol-3-phosphate (1)-acyltransferase"/>
    <property type="match status" value="1"/>
</dbReference>
<keyword evidence="4" id="KW-0443">Lipid metabolism</keyword>
<dbReference type="SUPFAM" id="SSF55729">
    <property type="entry name" value="Acyl-CoA N-acyltransferases (Nat)"/>
    <property type="match status" value="1"/>
</dbReference>
<dbReference type="PANTHER" id="PTHR37323">
    <property type="entry name" value="GCN5-RELATED N-ACETYLTRANSFERASE"/>
    <property type="match status" value="1"/>
</dbReference>
<dbReference type="PANTHER" id="PTHR37323:SF1">
    <property type="entry name" value="L-ORNITHINE N(ALPHA)-ACYLTRANSFERASE"/>
    <property type="match status" value="1"/>
</dbReference>
<evidence type="ECO:0000256" key="10">
    <source>
        <dbReference type="ARBA" id="ARBA00047785"/>
    </source>
</evidence>
<organism evidence="12 13">
    <name type="scientific">Balneatrix alpica</name>
    <dbReference type="NCBI Taxonomy" id="75684"/>
    <lineage>
        <taxon>Bacteria</taxon>
        <taxon>Pseudomonadati</taxon>
        <taxon>Pseudomonadota</taxon>
        <taxon>Gammaproteobacteria</taxon>
        <taxon>Oceanospirillales</taxon>
        <taxon>Balneatrichaceae</taxon>
        <taxon>Balneatrix</taxon>
    </lineage>
</organism>
<dbReference type="SMART" id="SM00563">
    <property type="entry name" value="PlsC"/>
    <property type="match status" value="1"/>
</dbReference>
<protein>
    <recommendedName>
        <fullName evidence="8">L-ornithine N(alpha)-acyltransferase</fullName>
        <ecNumber evidence="7">2.3.2.30</ecNumber>
    </recommendedName>
</protein>
<feature type="domain" description="Phospholipid/glycerol acyltransferase" evidence="11">
    <location>
        <begin position="82"/>
        <end position="199"/>
    </location>
</feature>
<evidence type="ECO:0000256" key="5">
    <source>
        <dbReference type="ARBA" id="ARBA00023315"/>
    </source>
</evidence>
<dbReference type="GO" id="GO:0016746">
    <property type="term" value="F:acyltransferase activity"/>
    <property type="evidence" value="ECO:0007669"/>
    <property type="project" value="UniProtKB-KW"/>
</dbReference>
<comment type="similarity">
    <text evidence="6">Belongs to the acetyltransferase family. OlsB subfamily.</text>
</comment>
<comment type="pathway">
    <text evidence="1">Lipid metabolism.</text>
</comment>
<dbReference type="InterPro" id="IPR045746">
    <property type="entry name" value="ACT14924-like_Acyltransf_dom"/>
</dbReference>
<evidence type="ECO:0000256" key="1">
    <source>
        <dbReference type="ARBA" id="ARBA00005189"/>
    </source>
</evidence>
<evidence type="ECO:0000313" key="12">
    <source>
        <dbReference type="EMBL" id="MFB9887671.1"/>
    </source>
</evidence>
<dbReference type="Gene3D" id="3.40.630.30">
    <property type="match status" value="1"/>
</dbReference>
<sequence length="585" mass="67020">MLNIEQALLQKYPNFNEAASWWRQPSLVLLRGLIHEREINRFLQQHQGLRGFEFLDKVLEYFNFSYRLSHADKANIPATGRVVIVANHPLGSLDGLALLKLVSEVRADVRILANDLLSHLSPLQSLFLPIDNLSAQGHKRSIQRVLQALQREEAVIVFPAGEVSRASWDGIKDGRWQPGFLLFARKANAPVLPVHVQGRNSWMFYALSMLYKPLSTLLLAHEMFAQRNRELQVRVGQPIPIEQLRALPLPNQMVAKLVKKHVYRLGKKGKPLFVTENTIAHPQQRQAVKKALALAPCLGQTADGKKIYLYDYQPDSPVMKEIGRLRELAFRQVGEGTGQKLDLDSFDHYYRHLVLWDEEDLEIAGAYRLAEVSKLLQSGQPLYSAQLFRYRPDMQPYFEQGVELGRSFVQPKYWGKRSLDYLWQGLGAYLRHHPQVRYLFGPVSISQAYPLMARQLLVRFYQVYFADPEYLAQAKVPFVGKVEDEVWLQQLFSGNNYAEDFIELKERLSHLGVTVPTLYKQYTEVCEPGGVRFLDFGVDPDFGYCIDGLVLVDLSRLTAKKRRRYLQEDGRSAKPDNGVESDQAA</sequence>
<evidence type="ECO:0000256" key="8">
    <source>
        <dbReference type="ARBA" id="ARBA00039866"/>
    </source>
</evidence>
<comment type="caution">
    <text evidence="12">The sequence shown here is derived from an EMBL/GenBank/DDBJ whole genome shotgun (WGS) entry which is preliminary data.</text>
</comment>
<gene>
    <name evidence="12" type="ORF">ACFFLH_14740</name>
</gene>
<dbReference type="InterPro" id="IPR002123">
    <property type="entry name" value="Plipid/glycerol_acylTrfase"/>
</dbReference>
<reference evidence="12 13" key="1">
    <citation type="submission" date="2024-09" db="EMBL/GenBank/DDBJ databases">
        <authorList>
            <person name="Sun Q."/>
            <person name="Mori K."/>
        </authorList>
    </citation>
    <scope>NUCLEOTIDE SEQUENCE [LARGE SCALE GENOMIC DNA]</scope>
    <source>
        <strain evidence="12 13">ATCC 51285</strain>
    </source>
</reference>
<proteinExistence type="inferred from homology"/>
<evidence type="ECO:0000256" key="9">
    <source>
        <dbReference type="ARBA" id="ARBA00045724"/>
    </source>
</evidence>